<evidence type="ECO:0000313" key="14">
    <source>
        <dbReference type="Proteomes" id="UP000663852"/>
    </source>
</evidence>
<dbReference type="Proteomes" id="UP000663828">
    <property type="component" value="Unassembled WGS sequence"/>
</dbReference>
<dbReference type="Pfam" id="PF03496">
    <property type="entry name" value="ADPrib_exo_Tox"/>
    <property type="match status" value="1"/>
</dbReference>
<feature type="region of interest" description="Disordered" evidence="8">
    <location>
        <begin position="410"/>
        <end position="483"/>
    </location>
</feature>
<dbReference type="Gene3D" id="3.90.176.10">
    <property type="entry name" value="Toxin ADP-ribosyltransferase, Chain A, domain 1"/>
    <property type="match status" value="2"/>
</dbReference>
<evidence type="ECO:0000256" key="2">
    <source>
        <dbReference type="ARBA" id="ARBA00022676"/>
    </source>
</evidence>
<dbReference type="EC" id="2.4.2.31" evidence="7"/>
<feature type="domain" description="TIR" evidence="10">
    <location>
        <begin position="278"/>
        <end position="364"/>
    </location>
</feature>
<keyword evidence="4" id="KW-0548">Nucleotidyltransferase</keyword>
<keyword evidence="3 7" id="KW-0808">Transferase</keyword>
<evidence type="ECO:0000256" key="7">
    <source>
        <dbReference type="RuleBase" id="RU361228"/>
    </source>
</evidence>
<sequence length="817" mass="92451">MAASFSSGNSSRFADDVEDQKMLAPIAGFATMPLVSLEKAVEPLIDILPGIQTYVHVTKHRCDKPPANGLTVDESASIQIYTMEWEPQDECLYVVLNRALRSEKRGELRPWFLYMKLIMTALSKLPSTHCTIYRGIKLDLTANYREGTTFIWWSFSSCTKSMSVLQNDQFVGTSGKRTIFAIECNTAKDIREHSFYKNEDEMLLLPGRQFQVVGCLKPGNGLNIIQVREVEPPFPLISFESDSVTNRQSTTATSSMNGSIASSPSSDKSIVEPEGKHIMMSYELADQDLASEVVNQLENIGYIAWTSQDSGGHNEAEDMAEGIEQSWAVICFLTPNYQTSDDCRKQLRHAIKHKKKIIPIIAVRNWSPSGWLDYSITDVQCLHWASTHPSQIAEKMPELLLRLRTLATGTKPKPTEVRAARRKPGEPTASMPVSSADSSHVSVTTAEGRKPEESTTSMPISRPNSSHVPAAIRSRKPEDLKDPSDFYNACRNNDINLVKHYLENMSAKEINQMEPNGSTALHVASYRGHEEIVALLLQHGAVHSMTNRYNQTPLDEARTEKIKQMIRRCMSKTRFVSDSLEWILSTNDADFQAHKYLETLKAYGTTPSFTRLIVYIKENYLKKDLQNVEDIGLIKEYFDMAINQRDPVYLLKAYTAETGFYSALNIDLAKIHLENLTDESNLSRAYYTGIIAHHPKFETFSFIGTVFRGMMITSDDLKQYKIGTRILTKTFSSTSKQQNIAFGFLNDKHSRDGRLSTICTYEIRNQRTALDIHQISLFEYEQEVLILPYSAFKIIDLKTNSHNLPKVEITLKECEPW</sequence>
<dbReference type="GO" id="GO:0007165">
    <property type="term" value="P:signal transduction"/>
    <property type="evidence" value="ECO:0007669"/>
    <property type="project" value="InterPro"/>
</dbReference>
<feature type="compositionally biased region" description="Polar residues" evidence="8">
    <location>
        <begin position="454"/>
        <end position="467"/>
    </location>
</feature>
<dbReference type="PANTHER" id="PTHR46270">
    <property type="entry name" value="ARMADILLO-TYPE FOLD-RELATED"/>
    <property type="match status" value="1"/>
</dbReference>
<dbReference type="Proteomes" id="UP000663852">
    <property type="component" value="Unassembled WGS sequence"/>
</dbReference>
<keyword evidence="6" id="KW-0040">ANK repeat</keyword>
<dbReference type="PROSITE" id="PS50297">
    <property type="entry name" value="ANK_REP_REGION"/>
    <property type="match status" value="1"/>
</dbReference>
<dbReference type="SMART" id="SM00248">
    <property type="entry name" value="ANK"/>
    <property type="match status" value="2"/>
</dbReference>
<dbReference type="GO" id="GO:0016779">
    <property type="term" value="F:nucleotidyltransferase activity"/>
    <property type="evidence" value="ECO:0007669"/>
    <property type="project" value="UniProtKB-KW"/>
</dbReference>
<dbReference type="InterPro" id="IPR035897">
    <property type="entry name" value="Toll_tir_struct_dom_sf"/>
</dbReference>
<keyword evidence="7" id="KW-0520">NAD</keyword>
<reference evidence="12" key="1">
    <citation type="submission" date="2021-02" db="EMBL/GenBank/DDBJ databases">
        <authorList>
            <person name="Nowell W R."/>
        </authorList>
    </citation>
    <scope>NUCLEOTIDE SEQUENCE</scope>
</reference>
<dbReference type="OrthoDB" id="416222at2759"/>
<dbReference type="Gene3D" id="3.40.50.10140">
    <property type="entry name" value="Toll/interleukin-1 receptor homology (TIR) domain"/>
    <property type="match status" value="1"/>
</dbReference>
<evidence type="ECO:0000256" key="6">
    <source>
        <dbReference type="PROSITE-ProRule" id="PRU00023"/>
    </source>
</evidence>
<dbReference type="EMBL" id="CAJNOR010000096">
    <property type="protein sequence ID" value="CAF0795039.1"/>
    <property type="molecule type" value="Genomic_DNA"/>
</dbReference>
<dbReference type="SUPFAM" id="SSF56399">
    <property type="entry name" value="ADP-ribosylation"/>
    <property type="match status" value="2"/>
</dbReference>
<evidence type="ECO:0000256" key="5">
    <source>
        <dbReference type="ARBA" id="ARBA00047597"/>
    </source>
</evidence>
<evidence type="ECO:0000256" key="4">
    <source>
        <dbReference type="ARBA" id="ARBA00022695"/>
    </source>
</evidence>
<evidence type="ECO:0000259" key="9">
    <source>
        <dbReference type="Pfam" id="PF03496"/>
    </source>
</evidence>
<dbReference type="PROSITE" id="PS50088">
    <property type="entry name" value="ANK_REPEAT"/>
    <property type="match status" value="1"/>
</dbReference>
<comment type="caution">
    <text evidence="12">The sequence shown here is derived from an EMBL/GenBank/DDBJ whole genome shotgun (WGS) entry which is preliminary data.</text>
</comment>
<comment type="catalytic activity">
    <reaction evidence="5 7">
        <text>L-arginyl-[protein] + NAD(+) = N(omega)-(ADP-D-ribosyl)-L-arginyl-[protein] + nicotinamide + H(+)</text>
        <dbReference type="Rhea" id="RHEA:19149"/>
        <dbReference type="Rhea" id="RHEA-COMP:10532"/>
        <dbReference type="Rhea" id="RHEA-COMP:15087"/>
        <dbReference type="ChEBI" id="CHEBI:15378"/>
        <dbReference type="ChEBI" id="CHEBI:17154"/>
        <dbReference type="ChEBI" id="CHEBI:29965"/>
        <dbReference type="ChEBI" id="CHEBI:57540"/>
        <dbReference type="ChEBI" id="CHEBI:142554"/>
        <dbReference type="EC" id="2.4.2.31"/>
    </reaction>
</comment>
<feature type="compositionally biased region" description="Polar residues" evidence="8">
    <location>
        <begin position="247"/>
        <end position="258"/>
    </location>
</feature>
<evidence type="ECO:0000256" key="3">
    <source>
        <dbReference type="ARBA" id="ARBA00022679"/>
    </source>
</evidence>
<feature type="repeat" description="ANK" evidence="6">
    <location>
        <begin position="516"/>
        <end position="548"/>
    </location>
</feature>
<dbReference type="PROSITE" id="PS51996">
    <property type="entry name" value="TR_MART"/>
    <property type="match status" value="1"/>
</dbReference>
<evidence type="ECO:0000256" key="8">
    <source>
        <dbReference type="SAM" id="MobiDB-lite"/>
    </source>
</evidence>
<dbReference type="EMBL" id="CAJNOJ010000038">
    <property type="protein sequence ID" value="CAF0920118.1"/>
    <property type="molecule type" value="Genomic_DNA"/>
</dbReference>
<dbReference type="InterPro" id="IPR036770">
    <property type="entry name" value="Ankyrin_rpt-contain_sf"/>
</dbReference>
<protein>
    <recommendedName>
        <fullName evidence="7">NAD(P)(+)--arginine ADP-ribosyltransferase</fullName>
        <ecNumber evidence="7">2.4.2.31</ecNumber>
    </recommendedName>
    <alternativeName>
        <fullName evidence="7">Mono(ADP-ribosyl)transferase</fullName>
    </alternativeName>
</protein>
<keyword evidence="7" id="KW-0521">NADP</keyword>
<gene>
    <name evidence="12" type="ORF">EDS130_LOCUS10719</name>
    <name evidence="11" type="ORF">XAT740_LOCUS2680</name>
</gene>
<comment type="similarity">
    <text evidence="1 7">Belongs to the Arg-specific ADP-ribosyltransferase family.</text>
</comment>
<keyword evidence="13" id="KW-1185">Reference proteome</keyword>
<dbReference type="Gene3D" id="1.25.40.20">
    <property type="entry name" value="Ankyrin repeat-containing domain"/>
    <property type="match status" value="1"/>
</dbReference>
<dbReference type="InterPro" id="IPR002110">
    <property type="entry name" value="Ankyrin_rpt"/>
</dbReference>
<evidence type="ECO:0000259" key="10">
    <source>
        <dbReference type="Pfam" id="PF13676"/>
    </source>
</evidence>
<dbReference type="Pfam" id="PF01129">
    <property type="entry name" value="ART"/>
    <property type="match status" value="1"/>
</dbReference>
<evidence type="ECO:0000313" key="12">
    <source>
        <dbReference type="EMBL" id="CAF0920118.1"/>
    </source>
</evidence>
<feature type="domain" description="ADP ribosyltransferase" evidence="9">
    <location>
        <begin position="716"/>
        <end position="802"/>
    </location>
</feature>
<evidence type="ECO:0000313" key="11">
    <source>
        <dbReference type="EMBL" id="CAF0795039.1"/>
    </source>
</evidence>
<dbReference type="GO" id="GO:0106274">
    <property type="term" value="F:NAD+-protein-arginine ADP-ribosyltransferase activity"/>
    <property type="evidence" value="ECO:0007669"/>
    <property type="project" value="UniProtKB-EC"/>
</dbReference>
<accession>A0A814AUN9</accession>
<proteinExistence type="inferred from homology"/>
<dbReference type="SUPFAM" id="SSF48403">
    <property type="entry name" value="Ankyrin repeat"/>
    <property type="match status" value="1"/>
</dbReference>
<feature type="compositionally biased region" description="Basic and acidic residues" evidence="8">
    <location>
        <begin position="413"/>
        <end position="425"/>
    </location>
</feature>
<dbReference type="AlphaFoldDB" id="A0A814AUN9"/>
<keyword evidence="2 7" id="KW-0328">Glycosyltransferase</keyword>
<organism evidence="12 14">
    <name type="scientific">Adineta ricciae</name>
    <name type="common">Rotifer</name>
    <dbReference type="NCBI Taxonomy" id="249248"/>
    <lineage>
        <taxon>Eukaryota</taxon>
        <taxon>Metazoa</taxon>
        <taxon>Spiralia</taxon>
        <taxon>Gnathifera</taxon>
        <taxon>Rotifera</taxon>
        <taxon>Eurotatoria</taxon>
        <taxon>Bdelloidea</taxon>
        <taxon>Adinetida</taxon>
        <taxon>Adinetidae</taxon>
        <taxon>Adineta</taxon>
    </lineage>
</organism>
<feature type="region of interest" description="Disordered" evidence="8">
    <location>
        <begin position="247"/>
        <end position="270"/>
    </location>
</feature>
<dbReference type="InterPro" id="IPR003540">
    <property type="entry name" value="ADP-ribosyltransferase"/>
</dbReference>
<evidence type="ECO:0000313" key="13">
    <source>
        <dbReference type="Proteomes" id="UP000663828"/>
    </source>
</evidence>
<dbReference type="SUPFAM" id="SSF52200">
    <property type="entry name" value="Toll/Interleukin receptor TIR domain"/>
    <property type="match status" value="1"/>
</dbReference>
<name>A0A814AUN9_ADIRI</name>
<dbReference type="InterPro" id="IPR000157">
    <property type="entry name" value="TIR_dom"/>
</dbReference>
<dbReference type="Pfam" id="PF13676">
    <property type="entry name" value="TIR_2"/>
    <property type="match status" value="1"/>
</dbReference>
<dbReference type="Pfam" id="PF12796">
    <property type="entry name" value="Ank_2"/>
    <property type="match status" value="1"/>
</dbReference>
<feature type="compositionally biased region" description="Low complexity" evidence="8">
    <location>
        <begin position="259"/>
        <end position="268"/>
    </location>
</feature>
<evidence type="ECO:0000256" key="1">
    <source>
        <dbReference type="ARBA" id="ARBA00009558"/>
    </source>
</evidence>
<feature type="compositionally biased region" description="Polar residues" evidence="8">
    <location>
        <begin position="431"/>
        <end position="445"/>
    </location>
</feature>
<dbReference type="InterPro" id="IPR000768">
    <property type="entry name" value="ART"/>
</dbReference>
<dbReference type="PANTHER" id="PTHR46270:SF2">
    <property type="entry name" value="TIR DOMAIN-CONTAINING PROTEIN"/>
    <property type="match status" value="1"/>
</dbReference>